<organism evidence="1 3">
    <name type="scientific">Heyndrickxia ginsengihumi</name>
    <dbReference type="NCBI Taxonomy" id="363870"/>
    <lineage>
        <taxon>Bacteria</taxon>
        <taxon>Bacillati</taxon>
        <taxon>Bacillota</taxon>
        <taxon>Bacilli</taxon>
        <taxon>Bacillales</taxon>
        <taxon>Bacillaceae</taxon>
        <taxon>Heyndrickxia</taxon>
    </lineage>
</organism>
<dbReference type="RefSeq" id="WP_035353841.1">
    <property type="nucleotide sequence ID" value="NZ_JAAIWK010000012.1"/>
</dbReference>
<reference evidence="1 3" key="1">
    <citation type="submission" date="2014-10" db="EMBL/GenBank/DDBJ databases">
        <title>Draft genome of phytase producing Bacillus ginsengihumi strain M2.11.</title>
        <authorList>
            <person name="Toymentseva A."/>
            <person name="Boulygina E.A."/>
            <person name="Kazakov S.V."/>
            <person name="Kayumov I."/>
            <person name="Suleimanova A.D."/>
            <person name="Mardanova A.M."/>
            <person name="Maria S.N."/>
            <person name="Sergey M.Y."/>
            <person name="Sharipova M.R."/>
        </authorList>
    </citation>
    <scope>NUCLEOTIDE SEQUENCE [LARGE SCALE GENOMIC DNA]</scope>
    <source>
        <strain evidence="1 3">M2.11</strain>
    </source>
</reference>
<evidence type="ECO:0000313" key="1">
    <source>
        <dbReference type="EMBL" id="KHD86011.1"/>
    </source>
</evidence>
<evidence type="ECO:0000313" key="2">
    <source>
        <dbReference type="EMBL" id="NEY20105.1"/>
    </source>
</evidence>
<evidence type="ECO:0000313" key="3">
    <source>
        <dbReference type="Proteomes" id="UP000030588"/>
    </source>
</evidence>
<dbReference type="OrthoDB" id="1952191at2"/>
<dbReference type="EMBL" id="JRUN01000012">
    <property type="protein sequence ID" value="KHD86011.1"/>
    <property type="molecule type" value="Genomic_DNA"/>
</dbReference>
<accession>A0A0A6VEK9</accession>
<gene>
    <name evidence="2" type="ORF">G4D61_09005</name>
    <name evidence="1" type="ORF">NG54_05840</name>
</gene>
<dbReference type="Proteomes" id="UP000476934">
    <property type="component" value="Unassembled WGS sequence"/>
</dbReference>
<name>A0A0A6VEK9_9BACI</name>
<dbReference type="STRING" id="363870.NG54_05840"/>
<comment type="caution">
    <text evidence="1">The sequence shown here is derived from an EMBL/GenBank/DDBJ whole genome shotgun (WGS) entry which is preliminary data.</text>
</comment>
<protein>
    <submittedName>
        <fullName evidence="1">Uncharacterized protein</fullName>
    </submittedName>
</protein>
<proteinExistence type="predicted"/>
<dbReference type="AlphaFoldDB" id="A0A0A6VEK9"/>
<keyword evidence="4" id="KW-1185">Reference proteome</keyword>
<reference evidence="2 4" key="2">
    <citation type="submission" date="2020-02" db="EMBL/GenBank/DDBJ databases">
        <authorList>
            <person name="Feng H."/>
        </authorList>
    </citation>
    <scope>NUCLEOTIDE SEQUENCE [LARGE SCALE GENOMIC DNA]</scope>
    <source>
        <strain evidence="2 4">Gsoil 114</strain>
    </source>
</reference>
<sequence length="177" mass="20807">MIQDLLITVTLILLWLLFTYLRKVFQQNVEFKKQINQLKKFEHLPHLLSYSEFINRATIILTGVKRRNEDCYVIWFNHVNANNDVEASMLHVITEIILQTVRADFDLVTLIDGKPLIFLQNTTKEGCYIVLDRLFKSLHQQLQVAEIPVSYQIVKVEENINQTLNDLTYYAKEVNPL</sequence>
<dbReference type="EMBL" id="JAAIWK010000012">
    <property type="protein sequence ID" value="NEY20105.1"/>
    <property type="molecule type" value="Genomic_DNA"/>
</dbReference>
<dbReference type="Proteomes" id="UP000030588">
    <property type="component" value="Unassembled WGS sequence"/>
</dbReference>
<reference evidence="2 4" key="3">
    <citation type="submission" date="2020-03" db="EMBL/GenBank/DDBJ databases">
        <title>Bacillus aquiflavi sp. nov., isolated from yellow water of strong flavor Chinese baijiu in Yibin region of China.</title>
        <authorList>
            <person name="Xie J."/>
        </authorList>
    </citation>
    <scope>NUCLEOTIDE SEQUENCE [LARGE SCALE GENOMIC DNA]</scope>
    <source>
        <strain evidence="2 4">Gsoil 114</strain>
    </source>
</reference>
<evidence type="ECO:0000313" key="4">
    <source>
        <dbReference type="Proteomes" id="UP000476934"/>
    </source>
</evidence>